<keyword evidence="2" id="KW-1185">Reference proteome</keyword>
<accession>A0AAI8Z6D6</accession>
<gene>
    <name evidence="1" type="ORF">LECACI_7A008440</name>
</gene>
<dbReference type="AlphaFoldDB" id="A0AAI8Z6D6"/>
<evidence type="ECO:0000313" key="1">
    <source>
        <dbReference type="EMBL" id="CAK4033282.1"/>
    </source>
</evidence>
<dbReference type="Proteomes" id="UP001296104">
    <property type="component" value="Unassembled WGS sequence"/>
</dbReference>
<sequence length="127" mass="15012">MRIRDAPKDSKGKPLVAVNVTVAYRSRHMQFRPKRVEYPRVLDWNRTSLPMLEAVKSFWHGLAEDEQARHKDVAHFIVALRTTWEMMLEDPVLMRFEEDIGVTRCSRLTDHDTYAVVRVGRDHRVRL</sequence>
<name>A0AAI8Z6D6_9PEZI</name>
<reference evidence="1" key="1">
    <citation type="submission" date="2023-11" db="EMBL/GenBank/DDBJ databases">
        <authorList>
            <person name="Alioto T."/>
            <person name="Alioto T."/>
            <person name="Gomez Garrido J."/>
        </authorList>
    </citation>
    <scope>NUCLEOTIDE SEQUENCE</scope>
</reference>
<evidence type="ECO:0000313" key="2">
    <source>
        <dbReference type="Proteomes" id="UP001296104"/>
    </source>
</evidence>
<comment type="caution">
    <text evidence="1">The sequence shown here is derived from an EMBL/GenBank/DDBJ whole genome shotgun (WGS) entry which is preliminary data.</text>
</comment>
<proteinExistence type="predicted"/>
<dbReference type="EMBL" id="CAVMBE010000082">
    <property type="protein sequence ID" value="CAK4033282.1"/>
    <property type="molecule type" value="Genomic_DNA"/>
</dbReference>
<protein>
    <submittedName>
        <fullName evidence="1">Uncharacterized protein</fullName>
    </submittedName>
</protein>
<organism evidence="1 2">
    <name type="scientific">Lecanosticta acicola</name>
    <dbReference type="NCBI Taxonomy" id="111012"/>
    <lineage>
        <taxon>Eukaryota</taxon>
        <taxon>Fungi</taxon>
        <taxon>Dikarya</taxon>
        <taxon>Ascomycota</taxon>
        <taxon>Pezizomycotina</taxon>
        <taxon>Dothideomycetes</taxon>
        <taxon>Dothideomycetidae</taxon>
        <taxon>Mycosphaerellales</taxon>
        <taxon>Mycosphaerellaceae</taxon>
        <taxon>Lecanosticta</taxon>
    </lineage>
</organism>